<dbReference type="SUPFAM" id="SSF52788">
    <property type="entry name" value="Phosphotyrosine protein phosphatases I"/>
    <property type="match status" value="1"/>
</dbReference>
<accession>A0A542XE19</accession>
<name>A0A542XE19_9MICO</name>
<dbReference type="SMART" id="SM00226">
    <property type="entry name" value="LMWPc"/>
    <property type="match status" value="1"/>
</dbReference>
<reference evidence="2 3" key="1">
    <citation type="submission" date="2019-06" db="EMBL/GenBank/DDBJ databases">
        <title>Sequencing the genomes of 1000 actinobacteria strains.</title>
        <authorList>
            <person name="Klenk H.-P."/>
        </authorList>
    </citation>
    <scope>NUCLEOTIDE SEQUENCE [LARGE SCALE GENOMIC DNA]</scope>
    <source>
        <strain evidence="2 3">DSM 24617</strain>
    </source>
</reference>
<sequence>MVCTGNVCRSPYIERRLAAELGETVDVTSAGTRALVGSPIEPGSGKLLGELGISADDFEARQLTADMVSQADVVLTATRQHRGAVVKLAPQGLLRTFALADFADLVDLLPGGTARPGFLDEPDDSTVTRVVRAALRQRGKTQPRTDQQAEIVDPIGQSAAVFAEMGRQIEQVLPPVVRALRG</sequence>
<dbReference type="InterPro" id="IPR023485">
    <property type="entry name" value="Ptyr_pPase"/>
</dbReference>
<dbReference type="AlphaFoldDB" id="A0A542XE19"/>
<gene>
    <name evidence="2" type="ORF">FB554_2241</name>
</gene>
<dbReference type="Gene3D" id="3.40.50.2300">
    <property type="match status" value="1"/>
</dbReference>
<dbReference type="PANTHER" id="PTHR11717:SF31">
    <property type="entry name" value="LOW MOLECULAR WEIGHT PROTEIN-TYROSINE-PHOSPHATASE ETP-RELATED"/>
    <property type="match status" value="1"/>
</dbReference>
<evidence type="ECO:0000259" key="1">
    <source>
        <dbReference type="SMART" id="SM00226"/>
    </source>
</evidence>
<dbReference type="Pfam" id="PF01451">
    <property type="entry name" value="LMWPc"/>
    <property type="match status" value="1"/>
</dbReference>
<dbReference type="EMBL" id="VFOK01000001">
    <property type="protein sequence ID" value="TQL34083.1"/>
    <property type="molecule type" value="Genomic_DNA"/>
</dbReference>
<organism evidence="2 3">
    <name type="scientific">Barrientosiimonas humi</name>
    <dbReference type="NCBI Taxonomy" id="999931"/>
    <lineage>
        <taxon>Bacteria</taxon>
        <taxon>Bacillati</taxon>
        <taxon>Actinomycetota</taxon>
        <taxon>Actinomycetes</taxon>
        <taxon>Micrococcales</taxon>
        <taxon>Dermacoccaceae</taxon>
        <taxon>Barrientosiimonas</taxon>
    </lineage>
</organism>
<dbReference type="PANTHER" id="PTHR11717">
    <property type="entry name" value="LOW MOLECULAR WEIGHT PROTEIN TYROSINE PHOSPHATASE"/>
    <property type="match status" value="1"/>
</dbReference>
<protein>
    <submittedName>
        <fullName evidence="2">Protein-tyrosine phosphatase</fullName>
    </submittedName>
</protein>
<dbReference type="InterPro" id="IPR036196">
    <property type="entry name" value="Ptyr_pPase_sf"/>
</dbReference>
<comment type="caution">
    <text evidence="2">The sequence shown here is derived from an EMBL/GenBank/DDBJ whole genome shotgun (WGS) entry which is preliminary data.</text>
</comment>
<proteinExistence type="predicted"/>
<evidence type="ECO:0000313" key="2">
    <source>
        <dbReference type="EMBL" id="TQL34083.1"/>
    </source>
</evidence>
<keyword evidence="3" id="KW-1185">Reference proteome</keyword>
<dbReference type="Proteomes" id="UP000318336">
    <property type="component" value="Unassembled WGS sequence"/>
</dbReference>
<dbReference type="InterPro" id="IPR050438">
    <property type="entry name" value="LMW_PTPase"/>
</dbReference>
<dbReference type="GO" id="GO:0004725">
    <property type="term" value="F:protein tyrosine phosphatase activity"/>
    <property type="evidence" value="ECO:0007669"/>
    <property type="project" value="TreeGrafter"/>
</dbReference>
<evidence type="ECO:0000313" key="3">
    <source>
        <dbReference type="Proteomes" id="UP000318336"/>
    </source>
</evidence>
<feature type="domain" description="Phosphotyrosine protein phosphatase I" evidence="1">
    <location>
        <begin position="2"/>
        <end position="179"/>
    </location>
</feature>